<comment type="caution">
    <text evidence="1">The sequence shown here is derived from an EMBL/GenBank/DDBJ whole genome shotgun (WGS) entry which is preliminary data.</text>
</comment>
<name>A0A3M7SA92_BRAPC</name>
<dbReference type="Proteomes" id="UP000276133">
    <property type="component" value="Unassembled WGS sequence"/>
</dbReference>
<proteinExistence type="predicted"/>
<organism evidence="1 2">
    <name type="scientific">Brachionus plicatilis</name>
    <name type="common">Marine rotifer</name>
    <name type="synonym">Brachionus muelleri</name>
    <dbReference type="NCBI Taxonomy" id="10195"/>
    <lineage>
        <taxon>Eukaryota</taxon>
        <taxon>Metazoa</taxon>
        <taxon>Spiralia</taxon>
        <taxon>Gnathifera</taxon>
        <taxon>Rotifera</taxon>
        <taxon>Eurotatoria</taxon>
        <taxon>Monogononta</taxon>
        <taxon>Pseudotrocha</taxon>
        <taxon>Ploima</taxon>
        <taxon>Brachionidae</taxon>
        <taxon>Brachionus</taxon>
    </lineage>
</organism>
<keyword evidence="2" id="KW-1185">Reference proteome</keyword>
<reference evidence="1 2" key="1">
    <citation type="journal article" date="2018" name="Sci. Rep.">
        <title>Genomic signatures of local adaptation to the degree of environmental predictability in rotifers.</title>
        <authorList>
            <person name="Franch-Gras L."/>
            <person name="Hahn C."/>
            <person name="Garcia-Roger E.M."/>
            <person name="Carmona M.J."/>
            <person name="Serra M."/>
            <person name="Gomez A."/>
        </authorList>
    </citation>
    <scope>NUCLEOTIDE SEQUENCE [LARGE SCALE GENOMIC DNA]</scope>
    <source>
        <strain evidence="1">HYR1</strain>
    </source>
</reference>
<gene>
    <name evidence="1" type="ORF">BpHYR1_004480</name>
</gene>
<evidence type="ECO:0000313" key="1">
    <source>
        <dbReference type="EMBL" id="RNA32470.1"/>
    </source>
</evidence>
<dbReference type="PANTHER" id="PTHR12761">
    <property type="entry name" value="HERMANSKY-PUDLAK SYNDROME PROTEIN 1"/>
    <property type="match status" value="1"/>
</dbReference>
<sequence>MSISQSIISILLFETKRKFLIFKILTNELKDHLIKEFHIYFSDGKLENQVELNDDLIYEYFAPIVNSFEISRELNYRFDHVILKKSNFYIKFYLYKNCLLLSILPINQLNSLTQNTDLTKKIYGDFYSNWFLKSFITLAKFKFGICLDEKCIQIDNSEISELFLRWSNIFFTHHLYFIEAIEEVQINDDIKKRCEYFIKDFVTYLAQSDTIMADIEHLDRDYSKNNEELLLGDEDKTQIRNNELEIFFSDPSMINFYMIASNGKILFTKYCQPKLPFDPSSIFVLLIESFWIFDSGAHDQIEFKYPNNSLTPDSINSDNEHYLTVRSTFASQNSNFFTSTPKSAQDVTKDSPVNQTVNQKVLFKTSSCFLRNKNKSLGFYDVFYLKIADNLCLISVKDRKYSWYCELISDFESLLIDFLVTLNKQKSSNNTKFTKQFFTFFINKLIDFFEHLKNLKNELSPKEGSKSRRKSSNLLSRINKNLIKPNLSFDETILNRKKSSATSESKLINFDQARLNGLIKSLLIKLNNFNESQQLKILAGTVNTSEQKCSENDILFLEKQIEMIISNLDDLFYEIFLTNLNTKASNIFEMQKKEHLSDRSANILEALNLTYLKYLNDYKTFLDIKIKRNYTMAYYSHLMTGLVHFSFVNRNTHRCIIPTFDCNFEKIDEKKINESYRKYLPIIYNLMHKNDSTKFKFTDEKLGLKVTYSIWLKGKDIEKLPINFNEINEFYRVMDDDNSTQFKDTSYQASCLGKKFQEKNDYHQPGMTDKNFFDLLKTLCYPNAHSDSITCYELITIHPINISDKQIFKNINTLMDLLKTDSMEE</sequence>
<evidence type="ECO:0000313" key="2">
    <source>
        <dbReference type="Proteomes" id="UP000276133"/>
    </source>
</evidence>
<dbReference type="EMBL" id="REGN01001795">
    <property type="protein sequence ID" value="RNA32470.1"/>
    <property type="molecule type" value="Genomic_DNA"/>
</dbReference>
<dbReference type="GO" id="GO:0005085">
    <property type="term" value="F:guanyl-nucleotide exchange factor activity"/>
    <property type="evidence" value="ECO:0007669"/>
    <property type="project" value="TreeGrafter"/>
</dbReference>
<dbReference type="GO" id="GO:0031085">
    <property type="term" value="C:BLOC-3 complex"/>
    <property type="evidence" value="ECO:0007669"/>
    <property type="project" value="TreeGrafter"/>
</dbReference>
<dbReference type="AlphaFoldDB" id="A0A3M7SA92"/>
<accession>A0A3M7SA92</accession>
<dbReference type="PANTHER" id="PTHR12761:SF1">
    <property type="entry name" value="BLOC-3 COMPLEX MEMBER HPS1"/>
    <property type="match status" value="1"/>
</dbReference>
<dbReference type="OrthoDB" id="10255234at2759"/>
<protein>
    <submittedName>
        <fullName evidence="1">Hermansky-Pudlak syndrome 1-like protein</fullName>
    </submittedName>
</protein>
<dbReference type="InterPro" id="IPR026053">
    <property type="entry name" value="HPS1"/>
</dbReference>